<name>Q22T56_TETTS</name>
<keyword evidence="2" id="KW-1185">Reference proteome</keyword>
<dbReference type="KEGG" id="tet:TTHERM_00185560"/>
<dbReference type="AlphaFoldDB" id="Q22T56"/>
<dbReference type="GeneID" id="7844297"/>
<dbReference type="EMBL" id="GG662840">
    <property type="protein sequence ID" value="EAR88582.3"/>
    <property type="molecule type" value="Genomic_DNA"/>
</dbReference>
<proteinExistence type="predicted"/>
<evidence type="ECO:0000313" key="1">
    <source>
        <dbReference type="EMBL" id="EAR88582.3"/>
    </source>
</evidence>
<sequence>MGNCCSNDDDRPDQGFHQNQCINYGPLKRDEEDTSNNLPNTLTFGQPVKVEDRPVDLQASEFIHDGHQFLAESRISQREPVEKSFMAVITSPEKNMERSNRIRIINQVEQNNFVSEPLTDTQKDTRCMELNKNLKTPQLSNSFYRGSNVNTTQERPFYNAATNQNQQASSYYQVNTTSSYSNQVGTNNNQQPAYNGYQQQQYQASQVRYSQAQQAAPINNNSNLIHNNNPIIKSLNFS</sequence>
<organism evidence="1 2">
    <name type="scientific">Tetrahymena thermophila (strain SB210)</name>
    <dbReference type="NCBI Taxonomy" id="312017"/>
    <lineage>
        <taxon>Eukaryota</taxon>
        <taxon>Sar</taxon>
        <taxon>Alveolata</taxon>
        <taxon>Ciliophora</taxon>
        <taxon>Intramacronucleata</taxon>
        <taxon>Oligohymenophorea</taxon>
        <taxon>Hymenostomatida</taxon>
        <taxon>Tetrahymenina</taxon>
        <taxon>Tetrahymenidae</taxon>
        <taxon>Tetrahymena</taxon>
    </lineage>
</organism>
<dbReference type="InParanoid" id="Q22T56"/>
<evidence type="ECO:0000313" key="2">
    <source>
        <dbReference type="Proteomes" id="UP000009168"/>
    </source>
</evidence>
<dbReference type="HOGENOM" id="CLU_1167910_0_0_1"/>
<dbReference type="Proteomes" id="UP000009168">
    <property type="component" value="Unassembled WGS sequence"/>
</dbReference>
<dbReference type="RefSeq" id="XP_001008827.3">
    <property type="nucleotide sequence ID" value="XM_001008827.3"/>
</dbReference>
<accession>Q22T56</accession>
<reference evidence="2" key="1">
    <citation type="journal article" date="2006" name="PLoS Biol.">
        <title>Macronuclear genome sequence of the ciliate Tetrahymena thermophila, a model eukaryote.</title>
        <authorList>
            <person name="Eisen J.A."/>
            <person name="Coyne R.S."/>
            <person name="Wu M."/>
            <person name="Wu D."/>
            <person name="Thiagarajan M."/>
            <person name="Wortman J.R."/>
            <person name="Badger J.H."/>
            <person name="Ren Q."/>
            <person name="Amedeo P."/>
            <person name="Jones K.M."/>
            <person name="Tallon L.J."/>
            <person name="Delcher A.L."/>
            <person name="Salzberg S.L."/>
            <person name="Silva J.C."/>
            <person name="Haas B.J."/>
            <person name="Majoros W.H."/>
            <person name="Farzad M."/>
            <person name="Carlton J.M."/>
            <person name="Smith R.K. Jr."/>
            <person name="Garg J."/>
            <person name="Pearlman R.E."/>
            <person name="Karrer K.M."/>
            <person name="Sun L."/>
            <person name="Manning G."/>
            <person name="Elde N.C."/>
            <person name="Turkewitz A.P."/>
            <person name="Asai D.J."/>
            <person name="Wilkes D.E."/>
            <person name="Wang Y."/>
            <person name="Cai H."/>
            <person name="Collins K."/>
            <person name="Stewart B.A."/>
            <person name="Lee S.R."/>
            <person name="Wilamowska K."/>
            <person name="Weinberg Z."/>
            <person name="Ruzzo W.L."/>
            <person name="Wloga D."/>
            <person name="Gaertig J."/>
            <person name="Frankel J."/>
            <person name="Tsao C.-C."/>
            <person name="Gorovsky M.A."/>
            <person name="Keeling P.J."/>
            <person name="Waller R.F."/>
            <person name="Patron N.J."/>
            <person name="Cherry J.M."/>
            <person name="Stover N.A."/>
            <person name="Krieger C.J."/>
            <person name="del Toro C."/>
            <person name="Ryder H.F."/>
            <person name="Williamson S.C."/>
            <person name="Barbeau R.A."/>
            <person name="Hamilton E.P."/>
            <person name="Orias E."/>
        </authorList>
    </citation>
    <scope>NUCLEOTIDE SEQUENCE [LARGE SCALE GENOMIC DNA]</scope>
    <source>
        <strain evidence="2">SB210</strain>
    </source>
</reference>
<gene>
    <name evidence="1" type="ORF">TTHERM_00185560</name>
</gene>
<protein>
    <submittedName>
        <fullName evidence="1">Uncharacterized protein</fullName>
    </submittedName>
</protein>